<evidence type="ECO:0000313" key="1">
    <source>
        <dbReference type="EMBL" id="QDV31899.1"/>
    </source>
</evidence>
<dbReference type="RefSeq" id="WP_186377679.1">
    <property type="nucleotide sequence ID" value="NZ_CP036299.1"/>
</dbReference>
<dbReference type="InterPro" id="IPR021365">
    <property type="entry name" value="DUF2891"/>
</dbReference>
<name>A0A518GTJ9_9PLAN</name>
<dbReference type="Pfam" id="PF11199">
    <property type="entry name" value="DUF2891"/>
    <property type="match status" value="1"/>
</dbReference>
<dbReference type="AlphaFoldDB" id="A0A518GTJ9"/>
<proteinExistence type="predicted"/>
<gene>
    <name evidence="1" type="ORF">Spb1_38460</name>
</gene>
<dbReference type="EMBL" id="CP036299">
    <property type="protein sequence ID" value="QDV31899.1"/>
    <property type="molecule type" value="Genomic_DNA"/>
</dbReference>
<dbReference type="Proteomes" id="UP000315349">
    <property type="component" value="Chromosome"/>
</dbReference>
<accession>A0A518GTJ9</accession>
<sequence length="361" mass="41648">MLTTSPSGRDLEEIITIISRWAHAGLVREFPSFLPQVLQQPSKISSPRELWPVFYGCFDWHSAVHSHWALARYVRWLPSHPQAVSWIETLQHQITPSGMAGELDFFTRSHWPSFERPYGWAWYLTLCLELASHPEPALRNLYPQLQPLEQLLRGRFRDWLESLDRPIRTGEHNQTAFSLGMIYDYSKGMGDDALRTLITQKSLSWHARDTHLPWALEPSAHDFLSPSLAVADLLSRTIDDPEEFSQWLRNAFPQWHADPATLLAWPTVESLDRIDGKNAHWDGLAFSRAWMLLKIAQRLPYDHYLKPAFIEASHQQGRRGLNSLTSDSYMTTHWVGSFVAYWLSFHLSHEPHIGNHSSGIA</sequence>
<protein>
    <recommendedName>
        <fullName evidence="3">DUF2891 domain-containing protein</fullName>
    </recommendedName>
</protein>
<evidence type="ECO:0008006" key="3">
    <source>
        <dbReference type="Google" id="ProtNLM"/>
    </source>
</evidence>
<evidence type="ECO:0000313" key="2">
    <source>
        <dbReference type="Proteomes" id="UP000315349"/>
    </source>
</evidence>
<dbReference type="KEGG" id="peh:Spb1_38460"/>
<keyword evidence="2" id="KW-1185">Reference proteome</keyword>
<organism evidence="1 2">
    <name type="scientific">Planctopirus ephydatiae</name>
    <dbReference type="NCBI Taxonomy" id="2528019"/>
    <lineage>
        <taxon>Bacteria</taxon>
        <taxon>Pseudomonadati</taxon>
        <taxon>Planctomycetota</taxon>
        <taxon>Planctomycetia</taxon>
        <taxon>Planctomycetales</taxon>
        <taxon>Planctomycetaceae</taxon>
        <taxon>Planctopirus</taxon>
    </lineage>
</organism>
<reference evidence="1 2" key="1">
    <citation type="submission" date="2019-02" db="EMBL/GenBank/DDBJ databases">
        <title>Deep-cultivation of Planctomycetes and their phenomic and genomic characterization uncovers novel biology.</title>
        <authorList>
            <person name="Wiegand S."/>
            <person name="Jogler M."/>
            <person name="Boedeker C."/>
            <person name="Pinto D."/>
            <person name="Vollmers J."/>
            <person name="Rivas-Marin E."/>
            <person name="Kohn T."/>
            <person name="Peeters S.H."/>
            <person name="Heuer A."/>
            <person name="Rast P."/>
            <person name="Oberbeckmann S."/>
            <person name="Bunk B."/>
            <person name="Jeske O."/>
            <person name="Meyerdierks A."/>
            <person name="Storesund J.E."/>
            <person name="Kallscheuer N."/>
            <person name="Luecker S."/>
            <person name="Lage O.M."/>
            <person name="Pohl T."/>
            <person name="Merkel B.J."/>
            <person name="Hornburger P."/>
            <person name="Mueller R.-W."/>
            <person name="Bruemmer F."/>
            <person name="Labrenz M."/>
            <person name="Spormann A.M."/>
            <person name="Op den Camp H."/>
            <person name="Overmann J."/>
            <person name="Amann R."/>
            <person name="Jetten M.S.M."/>
            <person name="Mascher T."/>
            <person name="Medema M.H."/>
            <person name="Devos D.P."/>
            <person name="Kaster A.-K."/>
            <person name="Ovreas L."/>
            <person name="Rohde M."/>
            <person name="Galperin M.Y."/>
            <person name="Jogler C."/>
        </authorList>
    </citation>
    <scope>NUCLEOTIDE SEQUENCE [LARGE SCALE GENOMIC DNA]</scope>
    <source>
        <strain evidence="1 2">Spb1</strain>
    </source>
</reference>